<organism evidence="2 3">
    <name type="scientific">Anthostomella pinea</name>
    <dbReference type="NCBI Taxonomy" id="933095"/>
    <lineage>
        <taxon>Eukaryota</taxon>
        <taxon>Fungi</taxon>
        <taxon>Dikarya</taxon>
        <taxon>Ascomycota</taxon>
        <taxon>Pezizomycotina</taxon>
        <taxon>Sordariomycetes</taxon>
        <taxon>Xylariomycetidae</taxon>
        <taxon>Xylariales</taxon>
        <taxon>Xylariaceae</taxon>
        <taxon>Anthostomella</taxon>
    </lineage>
</organism>
<feature type="region of interest" description="Disordered" evidence="1">
    <location>
        <begin position="1"/>
        <end position="117"/>
    </location>
</feature>
<proteinExistence type="predicted"/>
<feature type="compositionally biased region" description="Polar residues" evidence="1">
    <location>
        <begin position="68"/>
        <end position="77"/>
    </location>
</feature>
<comment type="caution">
    <text evidence="2">The sequence shown here is derived from an EMBL/GenBank/DDBJ whole genome shotgun (WGS) entry which is preliminary data.</text>
</comment>
<dbReference type="EMBL" id="CAUWAG010000003">
    <property type="protein sequence ID" value="CAJ2499749.1"/>
    <property type="molecule type" value="Genomic_DNA"/>
</dbReference>
<protein>
    <submittedName>
        <fullName evidence="2">Uu.00g026020.m01.CDS01</fullName>
    </submittedName>
</protein>
<feature type="compositionally biased region" description="Basic and acidic residues" evidence="1">
    <location>
        <begin position="12"/>
        <end position="28"/>
    </location>
</feature>
<accession>A0AAI8V7B1</accession>
<name>A0AAI8V7B1_9PEZI</name>
<keyword evidence="3" id="KW-1185">Reference proteome</keyword>
<sequence>MGAVEYGSSYDGDYRTHPETNTRHETRHGQLNKYDPQPRTIRSQSGTFHTQRGKDHNRSFSKPVASTARPNSQNGRSSHFREPQHKKRKSHVQHDAGRETAQPGSSNTNNNKKQKSMSEAELIAYVEELLRHPNIRGVAGPNVTCGLCKVHGHGVLECVKVGPDGTTHACPYCNGASHIIDACELLRWARRHRKRRRDYRKDIHDKILTEYLIVHRQGLPAITSHTNLKELWDRLPTKPVLSGWPISRASSQSFLDDIQESMGKEIPAEVKLFPYENFQLVAPAAGMERLPTTNHANHANPGLEPTKNPAMFPDVSLKTGQGDTAPEQDDTRMEADSAGRARAPERKCVHCKNSTGIKQQSHIPDDCYLARCPLPGCRAKGKCAKHCPRCGYKTVMDPNHVNACPWDVELIHNDDTRKPTRPALRCHECDELRKEGNTFPEPPRYIFTKDLVAIRKKAQANKIRGHTKFERLQRKQTFDPDLVKDPYHCADLYTECRICWSKKYKGDYESQEFGAGIDDEDQPANVRLQALLAQC</sequence>
<evidence type="ECO:0000313" key="3">
    <source>
        <dbReference type="Proteomes" id="UP001295740"/>
    </source>
</evidence>
<dbReference type="Proteomes" id="UP001295740">
    <property type="component" value="Unassembled WGS sequence"/>
</dbReference>
<evidence type="ECO:0000313" key="2">
    <source>
        <dbReference type="EMBL" id="CAJ2499749.1"/>
    </source>
</evidence>
<gene>
    <name evidence="2" type="ORF">KHLLAP_LOCUS217</name>
</gene>
<reference evidence="2" key="1">
    <citation type="submission" date="2023-10" db="EMBL/GenBank/DDBJ databases">
        <authorList>
            <person name="Hackl T."/>
        </authorList>
    </citation>
    <scope>NUCLEOTIDE SEQUENCE</scope>
</reference>
<dbReference type="AlphaFoldDB" id="A0AAI8V7B1"/>
<evidence type="ECO:0000256" key="1">
    <source>
        <dbReference type="SAM" id="MobiDB-lite"/>
    </source>
</evidence>
<feature type="compositionally biased region" description="Polar residues" evidence="1">
    <location>
        <begin position="40"/>
        <end position="50"/>
    </location>
</feature>